<dbReference type="InterPro" id="IPR007844">
    <property type="entry name" value="AsmA"/>
</dbReference>
<feature type="domain" description="AsmA" evidence="2">
    <location>
        <begin position="714"/>
        <end position="905"/>
    </location>
</feature>
<dbReference type="Proteomes" id="UP000480684">
    <property type="component" value="Unassembled WGS sequence"/>
</dbReference>
<accession>A0A7C9UV88</accession>
<dbReference type="RefSeq" id="WP_163675968.1">
    <property type="nucleotide sequence ID" value="NZ_JAAIYP010000030.1"/>
</dbReference>
<dbReference type="PANTHER" id="PTHR30441:SF4">
    <property type="entry name" value="PROTEIN ASMA"/>
    <property type="match status" value="1"/>
</dbReference>
<dbReference type="Pfam" id="PF05170">
    <property type="entry name" value="AsmA"/>
    <property type="match status" value="2"/>
</dbReference>
<feature type="compositionally biased region" description="Low complexity" evidence="1">
    <location>
        <begin position="129"/>
        <end position="144"/>
    </location>
</feature>
<dbReference type="InterPro" id="IPR052894">
    <property type="entry name" value="AsmA-related"/>
</dbReference>
<dbReference type="GO" id="GO:0005886">
    <property type="term" value="C:plasma membrane"/>
    <property type="evidence" value="ECO:0007669"/>
    <property type="project" value="TreeGrafter"/>
</dbReference>
<dbReference type="PANTHER" id="PTHR30441">
    <property type="entry name" value="DUF748 DOMAIN-CONTAINING PROTEIN"/>
    <property type="match status" value="1"/>
</dbReference>
<organism evidence="3 4">
    <name type="scientific">Magnetospirillum aberrantis SpK</name>
    <dbReference type="NCBI Taxonomy" id="908842"/>
    <lineage>
        <taxon>Bacteria</taxon>
        <taxon>Pseudomonadati</taxon>
        <taxon>Pseudomonadota</taxon>
        <taxon>Alphaproteobacteria</taxon>
        <taxon>Rhodospirillales</taxon>
        <taxon>Rhodospirillaceae</taxon>
        <taxon>Magnetospirillum</taxon>
    </lineage>
</organism>
<proteinExistence type="predicted"/>
<evidence type="ECO:0000256" key="1">
    <source>
        <dbReference type="SAM" id="MobiDB-lite"/>
    </source>
</evidence>
<dbReference type="AlphaFoldDB" id="A0A7C9UV88"/>
<sequence>MRNAALVSGSALGLVIAAAAVLPPLIDWSAYGGPLSARLGAALGRPVTIGGPLAVRLLPTPSLSAGNVAIGNPPGMDGELLRAEKLRLRLDFGALLGGAIKLSAIELDRPELMLSQDGNGFGGWPLGKSADSAAASPEPSSPATTVTAAASSTAHSADDLEVERVLVRDGTLRLGDEALLSDLSLDLGLGGRHGPFQIDGSARWGDTPLTIAGAMDRLSADRPAVTTLRLGFADGEGTLDGEVTEGSFHGRLALHGMKGVTAAGDMTLSSTEVQAGPLALKVGDDHGTAALALALDGSPQVDFRLEMDSLDLDAWQKGQTEPPAVTVTAAADTPSQPPQAPATAAEAERPFRLSLPRSLFAAATLSVDRLRWHGRDIRQTRLEAVLDGGEILVRQARTLLPGDAEAALEGTFATPAGLPQFDGGLTLSGTDSASLLAWLGVEGTEPRRFALRAPLTMAWPEIRTTDLVLNSDRTAARASAALRLGDHPAVAAAVALPGLEASLRGGLETGGRITGASFGLEAPQGLRPLGALGVTIPPALERLGPLSVKGNADGPLDALAVETYAEGGGLHLSAKGNLNLLVPAPHATLALSARAASLGHVLGLMGGGREPTGAFALDARLDGDTHAFDLSGLSLRAGPTTFTGQSRVELGGARPLVVADLNADTLALDLLGTSDRSGQLLPGGPLMPPIVAPHPLSAQPAAARPQNGQVGFGASPFSRDPLDLAALNALDSRLSLKAGHVTAGDWRLDDATLRATLNDGTVTVDSLSGSLLGGRLEAQAVLAAGSVPRLRAQVSVAGTELGAARLRAAGLTIRQGRLDADMRFVTSGHSPYEMAAHLDGDGRLSVKNGVLDGFDLPEVNRQMGNLRNIGNVLVMVQSGLAGGQTPFSALTGSFQAKGGTVVSRDLKLAAEGGGADAETTVNLGQWSTDSRVGFHLSRAPQVPVTIRLEGPMENPRKVIDLNALQRHLVANGLGRALAPQESATEGQPREKNTGKNILKNLLRGLSGQ</sequence>
<keyword evidence="4" id="KW-1185">Reference proteome</keyword>
<evidence type="ECO:0000259" key="2">
    <source>
        <dbReference type="Pfam" id="PF05170"/>
    </source>
</evidence>
<comment type="caution">
    <text evidence="3">The sequence shown here is derived from an EMBL/GenBank/DDBJ whole genome shotgun (WGS) entry which is preliminary data.</text>
</comment>
<gene>
    <name evidence="3" type="ORF">G4223_05130</name>
</gene>
<protein>
    <submittedName>
        <fullName evidence="3">AsmA family protein</fullName>
    </submittedName>
</protein>
<evidence type="ECO:0000313" key="3">
    <source>
        <dbReference type="EMBL" id="NFV79490.1"/>
    </source>
</evidence>
<feature type="region of interest" description="Disordered" evidence="1">
    <location>
        <begin position="125"/>
        <end position="144"/>
    </location>
</feature>
<feature type="domain" description="AsmA" evidence="2">
    <location>
        <begin position="12"/>
        <end position="181"/>
    </location>
</feature>
<dbReference type="GO" id="GO:0090313">
    <property type="term" value="P:regulation of protein targeting to membrane"/>
    <property type="evidence" value="ECO:0007669"/>
    <property type="project" value="TreeGrafter"/>
</dbReference>
<evidence type="ECO:0000313" key="4">
    <source>
        <dbReference type="Proteomes" id="UP000480684"/>
    </source>
</evidence>
<reference evidence="3 4" key="1">
    <citation type="submission" date="2020-02" db="EMBL/GenBank/DDBJ databases">
        <authorList>
            <person name="Dziuba M."/>
            <person name="Kuznetsov B."/>
            <person name="Mardanov A."/>
            <person name="Ravin N."/>
            <person name="Grouzdev D."/>
        </authorList>
    </citation>
    <scope>NUCLEOTIDE SEQUENCE [LARGE SCALE GENOMIC DNA]</scope>
    <source>
        <strain evidence="3 4">SpK</strain>
    </source>
</reference>
<name>A0A7C9UV88_9PROT</name>
<dbReference type="EMBL" id="JAAIYP010000030">
    <property type="protein sequence ID" value="NFV79490.1"/>
    <property type="molecule type" value="Genomic_DNA"/>
</dbReference>